<dbReference type="Proteomes" id="UP001138500">
    <property type="component" value="Unassembled WGS sequence"/>
</dbReference>
<evidence type="ECO:0000313" key="1">
    <source>
        <dbReference type="EMBL" id="KAH9838116.1"/>
    </source>
</evidence>
<gene>
    <name evidence="1" type="ORF">Tdes44962_MAKER08265</name>
</gene>
<keyword evidence="2" id="KW-1185">Reference proteome</keyword>
<proteinExistence type="predicted"/>
<comment type="caution">
    <text evidence="1">The sequence shown here is derived from an EMBL/GenBank/DDBJ whole genome shotgun (WGS) entry which is preliminary data.</text>
</comment>
<protein>
    <submittedName>
        <fullName evidence="1">Uncharacterized protein</fullName>
    </submittedName>
</protein>
<dbReference type="EMBL" id="RIBY02000746">
    <property type="protein sequence ID" value="KAH9838116.1"/>
    <property type="molecule type" value="Genomic_DNA"/>
</dbReference>
<reference evidence="1 2" key="1">
    <citation type="journal article" date="2018" name="IMA Fungus">
        <title>IMA Genome-F 10: Nine draft genome sequences of Claviceps purpurea s.lat., including C. arundinis, C. humidiphila, and C. cf. spartinae, pseudomolecules for the pitch canker pathogen Fusarium circinatum, draft genome of Davidsoniella eucalypti, Grosmannia galeiformis, Quambalaria eucalypti, and Teratosphaeria destructans.</title>
        <authorList>
            <person name="Wingfield B.D."/>
            <person name="Liu M."/>
            <person name="Nguyen H.D."/>
            <person name="Lane F.A."/>
            <person name="Morgan S.W."/>
            <person name="De Vos L."/>
            <person name="Wilken P.M."/>
            <person name="Duong T.A."/>
            <person name="Aylward J."/>
            <person name="Coetzee M.P."/>
            <person name="Dadej K."/>
            <person name="De Beer Z.W."/>
            <person name="Findlay W."/>
            <person name="Havenga M."/>
            <person name="Kolarik M."/>
            <person name="Menzies J.G."/>
            <person name="Naidoo K."/>
            <person name="Pochopski O."/>
            <person name="Shoukouhi P."/>
            <person name="Santana Q.C."/>
            <person name="Seifert K.A."/>
            <person name="Soal N."/>
            <person name="Steenkamp E.T."/>
            <person name="Tatham C.T."/>
            <person name="van der Nest M.A."/>
            <person name="Wingfield M.J."/>
        </authorList>
    </citation>
    <scope>NUCLEOTIDE SEQUENCE [LARGE SCALE GENOMIC DNA]</scope>
    <source>
        <strain evidence="1">CMW44962</strain>
    </source>
</reference>
<feature type="non-terminal residue" evidence="1">
    <location>
        <position position="1"/>
    </location>
</feature>
<name>A0A9W7W4P8_9PEZI</name>
<sequence length="244" mass="23588">VDEAHAGEALDGGVGGEVVLDLLEGEGEDGVGARRGVVHLGGGGGAVHVAGLHEALDVLVAADLLVGEVLHVDAVLLALADLEVGGLAAGAGGEEVLDVLVVDLEVGDVDVVGDAAVLLGLDALEEAAAGAGDEAGLVEGAHHGVGLAGAGLAVGEDAGVVAIEVVVEKLLAERGVDVMLVGVVGVGVVVGPEGLVEGEGLLLVLSPARLGLVGGEDGGGQLGLVGAGVHGDETRRLLVQFYDT</sequence>
<evidence type="ECO:0000313" key="2">
    <source>
        <dbReference type="Proteomes" id="UP001138500"/>
    </source>
</evidence>
<accession>A0A9W7W4P8</accession>
<dbReference type="AlphaFoldDB" id="A0A9W7W4P8"/>
<reference evidence="1 2" key="2">
    <citation type="journal article" date="2021" name="Curr. Genet.">
        <title>Genetic response to nitrogen starvation in the aggressive Eucalyptus foliar pathogen Teratosphaeria destructans.</title>
        <authorList>
            <person name="Havenga M."/>
            <person name="Wingfield B.D."/>
            <person name="Wingfield M.J."/>
            <person name="Dreyer L.L."/>
            <person name="Roets F."/>
            <person name="Aylward J."/>
        </authorList>
    </citation>
    <scope>NUCLEOTIDE SEQUENCE [LARGE SCALE GENOMIC DNA]</scope>
    <source>
        <strain evidence="1">CMW44962</strain>
    </source>
</reference>
<organism evidence="1 2">
    <name type="scientific">Teratosphaeria destructans</name>
    <dbReference type="NCBI Taxonomy" id="418781"/>
    <lineage>
        <taxon>Eukaryota</taxon>
        <taxon>Fungi</taxon>
        <taxon>Dikarya</taxon>
        <taxon>Ascomycota</taxon>
        <taxon>Pezizomycotina</taxon>
        <taxon>Dothideomycetes</taxon>
        <taxon>Dothideomycetidae</taxon>
        <taxon>Mycosphaerellales</taxon>
        <taxon>Teratosphaeriaceae</taxon>
        <taxon>Teratosphaeria</taxon>
    </lineage>
</organism>